<sequence length="85" mass="9598">MKLKAFRIACIVNGQDLWGALLSCRRRTDDKLVSSGASLCILIGRSLTMVFNLFPRVIHPSGRNKLFLQTMAIPIQRRMLNHLSS</sequence>
<organism evidence="2 3">
    <name type="scientific">Caerostris extrusa</name>
    <name type="common">Bark spider</name>
    <name type="synonym">Caerostris bankana</name>
    <dbReference type="NCBI Taxonomy" id="172846"/>
    <lineage>
        <taxon>Eukaryota</taxon>
        <taxon>Metazoa</taxon>
        <taxon>Ecdysozoa</taxon>
        <taxon>Arthropoda</taxon>
        <taxon>Chelicerata</taxon>
        <taxon>Arachnida</taxon>
        <taxon>Araneae</taxon>
        <taxon>Araneomorphae</taxon>
        <taxon>Entelegynae</taxon>
        <taxon>Araneoidea</taxon>
        <taxon>Araneidae</taxon>
        <taxon>Caerostris</taxon>
    </lineage>
</organism>
<keyword evidence="3" id="KW-1185">Reference proteome</keyword>
<keyword evidence="1" id="KW-0472">Membrane</keyword>
<name>A0AAV4X2Y1_CAEEX</name>
<dbReference type="AlphaFoldDB" id="A0AAV4X2Y1"/>
<dbReference type="EMBL" id="BPLR01017113">
    <property type="protein sequence ID" value="GIY88854.1"/>
    <property type="molecule type" value="Genomic_DNA"/>
</dbReference>
<comment type="caution">
    <text evidence="2">The sequence shown here is derived from an EMBL/GenBank/DDBJ whole genome shotgun (WGS) entry which is preliminary data.</text>
</comment>
<accession>A0AAV4X2Y1</accession>
<reference evidence="2 3" key="1">
    <citation type="submission" date="2021-06" db="EMBL/GenBank/DDBJ databases">
        <title>Caerostris extrusa draft genome.</title>
        <authorList>
            <person name="Kono N."/>
            <person name="Arakawa K."/>
        </authorList>
    </citation>
    <scope>NUCLEOTIDE SEQUENCE [LARGE SCALE GENOMIC DNA]</scope>
</reference>
<evidence type="ECO:0000313" key="2">
    <source>
        <dbReference type="EMBL" id="GIY88854.1"/>
    </source>
</evidence>
<gene>
    <name evidence="2" type="ORF">CEXT_350181</name>
</gene>
<protein>
    <submittedName>
        <fullName evidence="2">Uncharacterized protein</fullName>
    </submittedName>
</protein>
<proteinExistence type="predicted"/>
<dbReference type="Proteomes" id="UP001054945">
    <property type="component" value="Unassembled WGS sequence"/>
</dbReference>
<evidence type="ECO:0000313" key="3">
    <source>
        <dbReference type="Proteomes" id="UP001054945"/>
    </source>
</evidence>
<keyword evidence="1" id="KW-0812">Transmembrane</keyword>
<evidence type="ECO:0000256" key="1">
    <source>
        <dbReference type="SAM" id="Phobius"/>
    </source>
</evidence>
<feature type="transmembrane region" description="Helical" evidence="1">
    <location>
        <begin position="32"/>
        <end position="54"/>
    </location>
</feature>
<keyword evidence="1" id="KW-1133">Transmembrane helix</keyword>